<dbReference type="Proteomes" id="UP000054248">
    <property type="component" value="Unassembled WGS sequence"/>
</dbReference>
<reference evidence="1 2" key="1">
    <citation type="submission" date="2014-04" db="EMBL/GenBank/DDBJ databases">
        <authorList>
            <consortium name="DOE Joint Genome Institute"/>
            <person name="Kuo A."/>
            <person name="Girlanda M."/>
            <person name="Perotto S."/>
            <person name="Kohler A."/>
            <person name="Nagy L.G."/>
            <person name="Floudas D."/>
            <person name="Copeland A."/>
            <person name="Barry K.W."/>
            <person name="Cichocki N."/>
            <person name="Veneault-Fourrey C."/>
            <person name="LaButti K."/>
            <person name="Lindquist E.A."/>
            <person name="Lipzen A."/>
            <person name="Lundell T."/>
            <person name="Morin E."/>
            <person name="Murat C."/>
            <person name="Sun H."/>
            <person name="Tunlid A."/>
            <person name="Henrissat B."/>
            <person name="Grigoriev I.V."/>
            <person name="Hibbett D.S."/>
            <person name="Martin F."/>
            <person name="Nordberg H.P."/>
            <person name="Cantor M.N."/>
            <person name="Hua S.X."/>
        </authorList>
    </citation>
    <scope>NUCLEOTIDE SEQUENCE [LARGE SCALE GENOMIC DNA]</scope>
    <source>
        <strain evidence="1 2">MUT 4182</strain>
    </source>
</reference>
<accession>A0A0C3Q6C3</accession>
<dbReference type="Gene3D" id="2.160.20.10">
    <property type="entry name" value="Single-stranded right-handed beta-helix, Pectin lyase-like"/>
    <property type="match status" value="1"/>
</dbReference>
<reference evidence="2" key="2">
    <citation type="submission" date="2015-01" db="EMBL/GenBank/DDBJ databases">
        <title>Evolutionary Origins and Diversification of the Mycorrhizal Mutualists.</title>
        <authorList>
            <consortium name="DOE Joint Genome Institute"/>
            <consortium name="Mycorrhizal Genomics Consortium"/>
            <person name="Kohler A."/>
            <person name="Kuo A."/>
            <person name="Nagy L.G."/>
            <person name="Floudas D."/>
            <person name="Copeland A."/>
            <person name="Barry K.W."/>
            <person name="Cichocki N."/>
            <person name="Veneault-Fourrey C."/>
            <person name="LaButti K."/>
            <person name="Lindquist E.A."/>
            <person name="Lipzen A."/>
            <person name="Lundell T."/>
            <person name="Morin E."/>
            <person name="Murat C."/>
            <person name="Riley R."/>
            <person name="Ohm R."/>
            <person name="Sun H."/>
            <person name="Tunlid A."/>
            <person name="Henrissat B."/>
            <person name="Grigoriev I.V."/>
            <person name="Hibbett D.S."/>
            <person name="Martin F."/>
        </authorList>
    </citation>
    <scope>NUCLEOTIDE SEQUENCE [LARGE SCALE GENOMIC DNA]</scope>
    <source>
        <strain evidence="2">MUT 4182</strain>
    </source>
</reference>
<dbReference type="HOGENOM" id="CLU_021980_3_2_1"/>
<proteinExistence type="predicted"/>
<dbReference type="STRING" id="1051891.A0A0C3Q6C3"/>
<organism evidence="1 2">
    <name type="scientific">Tulasnella calospora MUT 4182</name>
    <dbReference type="NCBI Taxonomy" id="1051891"/>
    <lineage>
        <taxon>Eukaryota</taxon>
        <taxon>Fungi</taxon>
        <taxon>Dikarya</taxon>
        <taxon>Basidiomycota</taxon>
        <taxon>Agaricomycotina</taxon>
        <taxon>Agaricomycetes</taxon>
        <taxon>Cantharellales</taxon>
        <taxon>Tulasnellaceae</taxon>
        <taxon>Tulasnella</taxon>
    </lineage>
</organism>
<dbReference type="GO" id="GO:0016829">
    <property type="term" value="F:lyase activity"/>
    <property type="evidence" value="ECO:0007669"/>
    <property type="project" value="UniProtKB-KW"/>
</dbReference>
<name>A0A0C3Q6C3_9AGAM</name>
<evidence type="ECO:0000313" key="1">
    <source>
        <dbReference type="EMBL" id="KIO24880.1"/>
    </source>
</evidence>
<keyword evidence="2" id="KW-1185">Reference proteome</keyword>
<dbReference type="EMBL" id="KN823052">
    <property type="protein sequence ID" value="KIO24880.1"/>
    <property type="molecule type" value="Genomic_DNA"/>
</dbReference>
<dbReference type="AlphaFoldDB" id="A0A0C3Q6C3"/>
<dbReference type="SUPFAM" id="SSF51126">
    <property type="entry name" value="Pectin lyase-like"/>
    <property type="match status" value="1"/>
</dbReference>
<evidence type="ECO:0000313" key="2">
    <source>
        <dbReference type="Proteomes" id="UP000054248"/>
    </source>
</evidence>
<protein>
    <submittedName>
        <fullName evidence="1">Polysaccharide lyase family 1 protein</fullName>
    </submittedName>
</protein>
<sequence length="160" mass="17044">MHYWVWLFAGSADTITAMQNHIYSTAGRGPHIGGISGYDQKLHIVNNYYDTIGGHAIDSDTSSHILAEGNYFKSVTTPDTGNTNGQEYFVQTVPDAAACTSYLGRVCEWNRLESSGAVSARLDSGALTSLAQTVVKNLKPMGVADVPAYVLANAGVGKVN</sequence>
<keyword evidence="1" id="KW-0456">Lyase</keyword>
<dbReference type="OrthoDB" id="1637350at2759"/>
<gene>
    <name evidence="1" type="ORF">M407DRAFT_8701</name>
</gene>
<dbReference type="InterPro" id="IPR011050">
    <property type="entry name" value="Pectin_lyase_fold/virulence"/>
</dbReference>
<dbReference type="InterPro" id="IPR012334">
    <property type="entry name" value="Pectin_lyas_fold"/>
</dbReference>